<keyword evidence="3" id="KW-0507">mRNA processing</keyword>
<dbReference type="SMART" id="SM00386">
    <property type="entry name" value="HAT"/>
    <property type="match status" value="4"/>
</dbReference>
<dbReference type="Gene3D" id="1.25.40.10">
    <property type="entry name" value="Tetratricopeptide repeat domain"/>
    <property type="match status" value="1"/>
</dbReference>
<evidence type="ECO:0000256" key="4">
    <source>
        <dbReference type="ARBA" id="ARBA00022737"/>
    </source>
</evidence>
<keyword evidence="4" id="KW-0677">Repeat</keyword>
<protein>
    <submittedName>
        <fullName evidence="7">Cell division control protein</fullName>
    </submittedName>
</protein>
<dbReference type="GO" id="GO:0071014">
    <property type="term" value="C:post-mRNA release spliceosomal complex"/>
    <property type="evidence" value="ECO:0007669"/>
    <property type="project" value="TreeGrafter"/>
</dbReference>
<dbReference type="EMBL" id="CP006629">
    <property type="protein sequence ID" value="AIB10007.1"/>
    <property type="molecule type" value="Genomic_DNA"/>
</dbReference>
<comment type="subcellular location">
    <subcellularLocation>
        <location evidence="1">Nucleus</location>
    </subcellularLocation>
</comment>
<evidence type="ECO:0000256" key="2">
    <source>
        <dbReference type="ARBA" id="ARBA00008644"/>
    </source>
</evidence>
<name>A0A060DBB6_9EUKA</name>
<keyword evidence="5" id="KW-0508">mRNA splicing</keyword>
<dbReference type="InterPro" id="IPR003107">
    <property type="entry name" value="HAT"/>
</dbReference>
<sequence length="489" mass="60775">MKELKLDSSQLISEMFKKKKETTFDNNIIVDEKNFTILLINKRKDFENLLIKKGTKSKKIWLDYIKWEENNGSIDNTRDIWCRFMNMYNKDKEVYLKYIYFELKHNYIEKARLIFEKGIDNLPFSEFFFFKYIEFEILMKNYRKVRNIFKKLLKINSTFDNWLRYVKFELMNNNKKLIRKIFFTIIYRFDLEKVIEHFLNFEIFYGEITTLRFLYNNIFIYHKIFKIKLFLNIVNCEYYNGNQKRAIILLKYLNYINYSKMKLRKFQNNTIKFRFEMFLLSEKNKIIVKKRIELVKNIYNNYRNLSNWFGVFVFEIKYGNYVSILSICEKILCFVPDLAYKNVTKFIINFFERFFYILEKLKFNITIVKCLELYFMFCFNNYQMVFEGIKISSDIIIRNHKVIKKKYNFKFYSINNISSYFLEYKFFLLYFKEINFLLYHKTIRNNIKQINLYYSFRLHEYYILKQKTKKKSLKYRFILNKLHYCLIVL</sequence>
<dbReference type="SUPFAM" id="SSF48452">
    <property type="entry name" value="TPR-like"/>
    <property type="match status" value="1"/>
</dbReference>
<dbReference type="PANTHER" id="PTHR11246">
    <property type="entry name" value="PRE-MRNA SPLICING FACTOR"/>
    <property type="match status" value="1"/>
</dbReference>
<proteinExistence type="inferred from homology"/>
<geneLocation type="nucleomorph" evidence="7"/>
<dbReference type="GO" id="GO:0000245">
    <property type="term" value="P:spliceosomal complex assembly"/>
    <property type="evidence" value="ECO:0007669"/>
    <property type="project" value="TreeGrafter"/>
</dbReference>
<evidence type="ECO:0000256" key="3">
    <source>
        <dbReference type="ARBA" id="ARBA00022664"/>
    </source>
</evidence>
<accession>A0A060DBB6</accession>
<reference evidence="7 8" key="1">
    <citation type="journal article" date="2014" name="BMC Genomics">
        <title>Nucleomorph and plastid genome sequences of the chlorarachniophyte Lotharella oceanica: convergent reductive evolution and frequent recombination in nucleomorph-bearing algae.</title>
        <authorList>
            <person name="Tanifuji G."/>
            <person name="Onodera N.T."/>
            <person name="Brown M.W."/>
            <person name="Curtis B.A."/>
            <person name="Roger A.J."/>
            <person name="Ka-Shu Wong G."/>
            <person name="Melkonian M."/>
            <person name="Archibald J.M."/>
        </authorList>
    </citation>
    <scope>NUCLEOTIDE SEQUENCE [LARGE SCALE GENOMIC DNA]</scope>
    <source>
        <strain evidence="7 8">CCMP622</strain>
    </source>
</reference>
<gene>
    <name evidence="7" type="primary">clf1</name>
    <name evidence="7" type="ORF">M951_chr3104</name>
</gene>
<dbReference type="InterPro" id="IPR045075">
    <property type="entry name" value="Syf1-like"/>
</dbReference>
<dbReference type="Pfam" id="PF23240">
    <property type="entry name" value="HAT_PRP39_N"/>
    <property type="match status" value="1"/>
</dbReference>
<dbReference type="GO" id="GO:0000974">
    <property type="term" value="C:Prp19 complex"/>
    <property type="evidence" value="ECO:0007669"/>
    <property type="project" value="TreeGrafter"/>
</dbReference>
<dbReference type="PANTHER" id="PTHR11246:SF3">
    <property type="entry name" value="CROOKED NECK-LIKE PROTEIN 1"/>
    <property type="match status" value="1"/>
</dbReference>
<organism evidence="7 8">
    <name type="scientific">Lotharella oceanica</name>
    <dbReference type="NCBI Taxonomy" id="641309"/>
    <lineage>
        <taxon>Eukaryota</taxon>
        <taxon>Sar</taxon>
        <taxon>Rhizaria</taxon>
        <taxon>Cercozoa</taxon>
        <taxon>Chlorarachniophyceae</taxon>
        <taxon>Lotharella</taxon>
    </lineage>
</organism>
<dbReference type="GO" id="GO:0071007">
    <property type="term" value="C:U2-type catalytic step 2 spliceosome"/>
    <property type="evidence" value="ECO:0007669"/>
    <property type="project" value="TreeGrafter"/>
</dbReference>
<evidence type="ECO:0000313" key="8">
    <source>
        <dbReference type="Proteomes" id="UP000243670"/>
    </source>
</evidence>
<evidence type="ECO:0000256" key="6">
    <source>
        <dbReference type="ARBA" id="ARBA00023242"/>
    </source>
</evidence>
<keyword evidence="6" id="KW-0539">Nucleus</keyword>
<keyword evidence="7" id="KW-0542">Nucleomorph</keyword>
<dbReference type="Proteomes" id="UP000243670">
    <property type="component" value="Nucleomorph 3"/>
</dbReference>
<dbReference type="AlphaFoldDB" id="A0A060DBB6"/>
<evidence type="ECO:0000256" key="5">
    <source>
        <dbReference type="ARBA" id="ARBA00023187"/>
    </source>
</evidence>
<comment type="similarity">
    <text evidence="2">Belongs to the crooked-neck family.</text>
</comment>
<dbReference type="GO" id="GO:0051301">
    <property type="term" value="P:cell division"/>
    <property type="evidence" value="ECO:0007669"/>
    <property type="project" value="UniProtKB-KW"/>
</dbReference>
<evidence type="ECO:0000313" key="7">
    <source>
        <dbReference type="EMBL" id="AIB10007.1"/>
    </source>
</evidence>
<evidence type="ECO:0000256" key="1">
    <source>
        <dbReference type="ARBA" id="ARBA00004123"/>
    </source>
</evidence>
<dbReference type="GO" id="GO:0071011">
    <property type="term" value="C:precatalytic spliceosome"/>
    <property type="evidence" value="ECO:0007669"/>
    <property type="project" value="TreeGrafter"/>
</dbReference>
<keyword evidence="7" id="KW-0132">Cell division</keyword>
<keyword evidence="7" id="KW-0131">Cell cycle</keyword>
<dbReference type="InterPro" id="IPR011990">
    <property type="entry name" value="TPR-like_helical_dom_sf"/>
</dbReference>